<dbReference type="Proteomes" id="UP000203766">
    <property type="component" value="Segment"/>
</dbReference>
<name>A0A1L3KMJ0_9MONO</name>
<reference evidence="2" key="1">
    <citation type="journal article" date="2016" name="Nature">
        <title>Redefining the invertebrate RNA virosphere.</title>
        <authorList>
            <person name="Shi M."/>
            <person name="Lin X.D."/>
            <person name="Tian J.H."/>
            <person name="Chen L.J."/>
            <person name="Chen X."/>
            <person name="Li C.X."/>
            <person name="Qin X.C."/>
            <person name="Li J."/>
            <person name="Cao J.P."/>
            <person name="Eden J.S."/>
            <person name="Buchmann J."/>
            <person name="Wang W."/>
            <person name="Xu J."/>
            <person name="Holmes E.C."/>
            <person name="Zhang Y.Z."/>
        </authorList>
    </citation>
    <scope>NUCLEOTIDE SEQUENCE [LARGE SCALE GENOMIC DNA]</scope>
    <source>
        <strain evidence="2">Arthropodmix13990</strain>
    </source>
</reference>
<organism evidence="2">
    <name type="scientific">Hubei rhabdo-like virus 4</name>
    <dbReference type="NCBI Taxonomy" id="1923188"/>
    <lineage>
        <taxon>Viruses</taxon>
        <taxon>Riboviria</taxon>
        <taxon>Orthornavirae</taxon>
        <taxon>Negarnaviricota</taxon>
        <taxon>Haploviricotina</taxon>
        <taxon>Monjiviricetes</taxon>
        <taxon>Mononegavirales</taxon>
        <taxon>Mymonaviridae</taxon>
        <taxon>Hubramonavirus</taxon>
        <taxon>Hubramonavirus hubeiense</taxon>
    </lineage>
</organism>
<feature type="region of interest" description="Disordered" evidence="1">
    <location>
        <begin position="203"/>
        <end position="263"/>
    </location>
</feature>
<dbReference type="GeneID" id="30853846"/>
<accession>A0A1L3KMJ0</accession>
<feature type="region of interest" description="Disordered" evidence="1">
    <location>
        <begin position="41"/>
        <end position="107"/>
    </location>
</feature>
<dbReference type="KEGG" id="vg:30853846"/>
<sequence length="263" mass="28344">MTDKQAANAGMLPPPEVSEKIESIASALPEIDFNAAAALLPSNTRGIPPSSKKKGKQISPQSHAATEVESSRQTPIPAGPKVGASGHSSTQRSARGVSRGRVRPSRQVFPPRKLASVFQEVDEADLPEPTLADPVTSDQIDRMSEVSSRMQEMIQDHEDIINSLAERLENMEKSYGILLTKHTNLQKECDGLKVQVEANKRGPQAELRLGGSNSLTNTPFSSSTAGSSSILNRPGFEQAPKPTIEGGTDSMVAGQHRRRRAKY</sequence>
<evidence type="ECO:0000256" key="1">
    <source>
        <dbReference type="SAM" id="MobiDB-lite"/>
    </source>
</evidence>
<evidence type="ECO:0000313" key="3">
    <source>
        <dbReference type="Proteomes" id="UP000203766"/>
    </source>
</evidence>
<evidence type="ECO:0000313" key="2">
    <source>
        <dbReference type="EMBL" id="APG78630.1"/>
    </source>
</evidence>
<proteinExistence type="predicted"/>
<dbReference type="EMBL" id="KX884403">
    <property type="protein sequence ID" value="APG78630.1"/>
    <property type="molecule type" value="Genomic_RNA"/>
</dbReference>
<keyword evidence="3" id="KW-1185">Reference proteome</keyword>
<feature type="compositionally biased region" description="Polar residues" evidence="1">
    <location>
        <begin position="211"/>
        <end position="220"/>
    </location>
</feature>
<protein>
    <submittedName>
        <fullName evidence="2">Uncharacterized protein</fullName>
    </submittedName>
</protein>
<dbReference type="RefSeq" id="YP_009336593.1">
    <property type="nucleotide sequence ID" value="NC_032783.1"/>
</dbReference>